<organism evidence="1 2">
    <name type="scientific">Larimichthys crocea</name>
    <name type="common">Large yellow croaker</name>
    <name type="synonym">Pseudosciaena crocea</name>
    <dbReference type="NCBI Taxonomy" id="215358"/>
    <lineage>
        <taxon>Eukaryota</taxon>
        <taxon>Metazoa</taxon>
        <taxon>Chordata</taxon>
        <taxon>Craniata</taxon>
        <taxon>Vertebrata</taxon>
        <taxon>Euteleostomi</taxon>
        <taxon>Actinopterygii</taxon>
        <taxon>Neopterygii</taxon>
        <taxon>Teleostei</taxon>
        <taxon>Neoteleostei</taxon>
        <taxon>Acanthomorphata</taxon>
        <taxon>Eupercaria</taxon>
        <taxon>Sciaenidae</taxon>
        <taxon>Larimichthys</taxon>
    </lineage>
</organism>
<gene>
    <name evidence="1" type="ORF">E3U43_010677</name>
</gene>
<evidence type="ECO:0000313" key="2">
    <source>
        <dbReference type="Proteomes" id="UP000793456"/>
    </source>
</evidence>
<dbReference type="Proteomes" id="UP000793456">
    <property type="component" value="Chromosome VI"/>
</dbReference>
<accession>A0ACD3RFJ8</accession>
<keyword evidence="2" id="KW-1185">Reference proteome</keyword>
<dbReference type="EMBL" id="CM011679">
    <property type="protein sequence ID" value="TMS18351.1"/>
    <property type="molecule type" value="Genomic_DNA"/>
</dbReference>
<comment type="caution">
    <text evidence="1">The sequence shown here is derived from an EMBL/GenBank/DDBJ whole genome shotgun (WGS) entry which is preliminary data.</text>
</comment>
<evidence type="ECO:0000313" key="1">
    <source>
        <dbReference type="EMBL" id="TMS18351.1"/>
    </source>
</evidence>
<proteinExistence type="predicted"/>
<protein>
    <submittedName>
        <fullName evidence="1">Uncharacterized protein</fullName>
    </submittedName>
</protein>
<sequence>MDSIQGLSTWCIDNKKYHSLIVRHWMKSMKKSDASHRLNLFYLANDVIQNCKRKNAIVYRTAFAEVLRDAFLLVNFEGDPKVTKSVERILSIWEDRGVYSGTLITELRSSLVKEESPPETPVEQKTPVESKAEIRSKVVAEFVPQALLDELSKYKRSVEEIDLREKQLTAMRVDICSSEALKKLKDKAGGKKFSKDFEEGSAQLQEFVKFLDKQCKTGPPLMEALTNADIFYETQYNEVKIVANVSDRPTRQFANRVSHLKRKLDTLKATLPDLDDSPIPSPSADAPSPTGSESPFHGLEMAHPDPDLDGSAMDDEAEPPAPSPLSSPGGSPRNIDALGENDNREVEDMELSDEEMDSGGIIVEQRVERSTQPEVSTPACAKTEPSVVTEQPVAQVTPPVAAPAAAVESVDLGKIGSILNSLSSVMKSTAAPAGSSLRTTPAASLASQDATSLVNILSKVDVSPADLLGALSKVHGQSSRDGINSLLSSPAANVSSDSSTTGKIPPSSSSTSASAVSSQSLPVSSVAPVPSSFTPTVGQSTDSKTLTQTSNPASALVQALHRDMDLTTETEPSSSSKSLESKIHSFLQGNSAFSSFDLGFMHSAQRSDNLSPVTGADNQDGTPVRDEGGGTPTQDEIMDKPVVAPLPSNTNQPSIGETFNPAPVAYQNSSQQNPSNPQQQAHLQPGVAQNGQVYQPYPYGNHEMSEHGITAPVAHFQQISAQTGGPVPGERAPGSASSTQTVEGFQGVSERRWYGDIYPEGNSQQPARLQCNTA</sequence>
<name>A0ACD3RFJ8_LARCR</name>
<reference evidence="1" key="1">
    <citation type="submission" date="2018-11" db="EMBL/GenBank/DDBJ databases">
        <title>The sequence and de novo assembly of Larimichthys crocea genome using PacBio and Hi-C technologies.</title>
        <authorList>
            <person name="Xu P."/>
            <person name="Chen B."/>
            <person name="Zhou Z."/>
            <person name="Ke Q."/>
            <person name="Wu Y."/>
            <person name="Bai H."/>
            <person name="Pu F."/>
        </authorList>
    </citation>
    <scope>NUCLEOTIDE SEQUENCE</scope>
    <source>
        <tissue evidence="1">Muscle</tissue>
    </source>
</reference>